<keyword evidence="1" id="KW-1133">Transmembrane helix</keyword>
<dbReference type="RefSeq" id="WP_305937717.1">
    <property type="nucleotide sequence ID" value="NZ_CP132191.1"/>
</dbReference>
<gene>
    <name evidence="2" type="ORF">Q8852_03080</name>
</gene>
<reference evidence="2" key="1">
    <citation type="submission" date="2023-08" db="EMBL/GenBank/DDBJ databases">
        <title>Complete genome sequence of Mycoplasma seminis 2200.</title>
        <authorList>
            <person name="Spergser J."/>
        </authorList>
    </citation>
    <scope>NUCLEOTIDE SEQUENCE [LARGE SCALE GENOMIC DNA]</scope>
    <source>
        <strain evidence="2">2200</strain>
    </source>
</reference>
<feature type="transmembrane region" description="Helical" evidence="1">
    <location>
        <begin position="31"/>
        <end position="56"/>
    </location>
</feature>
<proteinExistence type="predicted"/>
<keyword evidence="1" id="KW-0812">Transmembrane</keyword>
<keyword evidence="1" id="KW-0472">Membrane</keyword>
<keyword evidence="3" id="KW-1185">Reference proteome</keyword>
<name>A0ABY9HA32_9MOLU</name>
<evidence type="ECO:0000313" key="2">
    <source>
        <dbReference type="EMBL" id="WLP85281.1"/>
    </source>
</evidence>
<protein>
    <submittedName>
        <fullName evidence="2">Uncharacterized protein</fullName>
    </submittedName>
</protein>
<dbReference type="EMBL" id="CP132191">
    <property type="protein sequence ID" value="WLP85281.1"/>
    <property type="molecule type" value="Genomic_DNA"/>
</dbReference>
<feature type="transmembrane region" description="Helical" evidence="1">
    <location>
        <begin position="76"/>
        <end position="102"/>
    </location>
</feature>
<dbReference type="Proteomes" id="UP001237011">
    <property type="component" value="Chromosome"/>
</dbReference>
<evidence type="ECO:0000256" key="1">
    <source>
        <dbReference type="SAM" id="Phobius"/>
    </source>
</evidence>
<evidence type="ECO:0000313" key="3">
    <source>
        <dbReference type="Proteomes" id="UP001237011"/>
    </source>
</evidence>
<accession>A0ABY9HA32</accession>
<sequence>MENNNKLVVSKIAEAQRIRRRINKRLNWSKFCYISYISTVAICFLIWFLFACIPPVGKTLGIWDYFAGYYPILFSLGIWSLTWFSVFNFLLLIGYIFLYNALYLKNKQLKKEADQLYIQKIKEADEIRNGGEAV</sequence>
<organism evidence="2 3">
    <name type="scientific">Mycoplasma seminis</name>
    <dbReference type="NCBI Taxonomy" id="512749"/>
    <lineage>
        <taxon>Bacteria</taxon>
        <taxon>Bacillati</taxon>
        <taxon>Mycoplasmatota</taxon>
        <taxon>Mollicutes</taxon>
        <taxon>Mycoplasmataceae</taxon>
        <taxon>Mycoplasma</taxon>
    </lineage>
</organism>